<evidence type="ECO:0000259" key="1">
    <source>
        <dbReference type="Pfam" id="PF13768"/>
    </source>
</evidence>
<proteinExistence type="predicted"/>
<name>A0A368KV50_9BACT</name>
<dbReference type="PANTHER" id="PTHR46785:SF1">
    <property type="entry name" value="VON WILLEBRAND FACTOR A DOMAIN-CONTAINING PROTEIN 3B"/>
    <property type="match status" value="1"/>
</dbReference>
<protein>
    <submittedName>
        <fullName evidence="2">VWA domain-containing protein</fullName>
    </submittedName>
</protein>
<evidence type="ECO:0000313" key="2">
    <source>
        <dbReference type="EMBL" id="RCS52784.1"/>
    </source>
</evidence>
<comment type="caution">
    <text evidence="2">The sequence shown here is derived from an EMBL/GenBank/DDBJ whole genome shotgun (WGS) entry which is preliminary data.</text>
</comment>
<dbReference type="PANTHER" id="PTHR46785">
    <property type="entry name" value="VON WILLEBRAND FACTOR A DOMAIN-CONTAINING PROTEIN 3B"/>
    <property type="match status" value="1"/>
</dbReference>
<dbReference type="SUPFAM" id="SSF53300">
    <property type="entry name" value="vWA-like"/>
    <property type="match status" value="1"/>
</dbReference>
<dbReference type="Gene3D" id="3.40.50.410">
    <property type="entry name" value="von Willebrand factor, type A domain"/>
    <property type="match status" value="1"/>
</dbReference>
<dbReference type="Pfam" id="PF13768">
    <property type="entry name" value="VWA_3"/>
    <property type="match status" value="1"/>
</dbReference>
<reference evidence="2 3" key="1">
    <citation type="submission" date="2018-07" db="EMBL/GenBank/DDBJ databases">
        <title>Comparative genomes isolates from brazilian mangrove.</title>
        <authorList>
            <person name="De Araujo J.E."/>
            <person name="Taketani R.G."/>
            <person name="Silva M.C.P."/>
            <person name="Lourenco M.V."/>
            <person name="Oliveira V.M."/>
            <person name="Andreote F.D."/>
        </authorList>
    </citation>
    <scope>NUCLEOTIDE SEQUENCE [LARGE SCALE GENOMIC DNA]</scope>
    <source>
        <strain evidence="2 3">HEX PRIS-MGV</strain>
    </source>
</reference>
<dbReference type="EMBL" id="QPEX01000011">
    <property type="protein sequence ID" value="RCS52784.1"/>
    <property type="molecule type" value="Genomic_DNA"/>
</dbReference>
<feature type="domain" description="VWFA" evidence="1">
    <location>
        <begin position="227"/>
        <end position="377"/>
    </location>
</feature>
<gene>
    <name evidence="2" type="ORF">DTL42_08080</name>
</gene>
<organism evidence="2 3">
    <name type="scientific">Bremerella cremea</name>
    <dbReference type="NCBI Taxonomy" id="1031537"/>
    <lineage>
        <taxon>Bacteria</taxon>
        <taxon>Pseudomonadati</taxon>
        <taxon>Planctomycetota</taxon>
        <taxon>Planctomycetia</taxon>
        <taxon>Pirellulales</taxon>
        <taxon>Pirellulaceae</taxon>
        <taxon>Bremerella</taxon>
    </lineage>
</organism>
<dbReference type="InterPro" id="IPR036465">
    <property type="entry name" value="vWFA_dom_sf"/>
</dbReference>
<dbReference type="AlphaFoldDB" id="A0A368KV50"/>
<evidence type="ECO:0000313" key="3">
    <source>
        <dbReference type="Proteomes" id="UP000253562"/>
    </source>
</evidence>
<accession>A0A368KV50</accession>
<dbReference type="InterPro" id="IPR002035">
    <property type="entry name" value="VWF_A"/>
</dbReference>
<dbReference type="Proteomes" id="UP000253562">
    <property type="component" value="Unassembled WGS sequence"/>
</dbReference>
<sequence length="382" mass="41026">MMYVQSPPTNRTQLLYSSDFSSLPYLSISCRFSRVSPPMQLSCFYCGKHLTATAQQLGGEVMCPHCGNVVRLPDAETLHATEEEHKEAPLHSWLTDSISGFASLLFHGGLFIVLAFLTCDYSSGIPEGNEVNIGPLPSVNLNDNSGDVLDASEMEQTSDTASLDELVADIQPPTSATSDMGQEVSLSQLLPTGASGGAANSLNTIGGGGGAVGAGTTFMGVRAEGSRICIIADCSGSMDGAKLDFVKEEILEAVRSMSRESEFQIIFFNSQAVPYTQKGWRNPKRDLENVKKWLSTVHAQGGTMPLPAFQEAFKLMPAPDAIFFMTDGLFEPDVPPQVKIMNIGGSSKAKIHAISFIDKSAEQFMRQIATDSGGSYRHVSAF</sequence>